<dbReference type="Proteomes" id="UP000789405">
    <property type="component" value="Unassembled WGS sequence"/>
</dbReference>
<dbReference type="EMBL" id="CAJVPY010028547">
    <property type="protein sequence ID" value="CAG8792857.1"/>
    <property type="molecule type" value="Genomic_DNA"/>
</dbReference>
<dbReference type="AlphaFoldDB" id="A0A9N9P1A8"/>
<reference evidence="1" key="1">
    <citation type="submission" date="2021-06" db="EMBL/GenBank/DDBJ databases">
        <authorList>
            <person name="Kallberg Y."/>
            <person name="Tangrot J."/>
            <person name="Rosling A."/>
        </authorList>
    </citation>
    <scope>NUCLEOTIDE SEQUENCE</scope>
    <source>
        <strain evidence="1">MA453B</strain>
    </source>
</reference>
<feature type="non-terminal residue" evidence="1">
    <location>
        <position position="59"/>
    </location>
</feature>
<organism evidence="1 2">
    <name type="scientific">Dentiscutata erythropus</name>
    <dbReference type="NCBI Taxonomy" id="1348616"/>
    <lineage>
        <taxon>Eukaryota</taxon>
        <taxon>Fungi</taxon>
        <taxon>Fungi incertae sedis</taxon>
        <taxon>Mucoromycota</taxon>
        <taxon>Glomeromycotina</taxon>
        <taxon>Glomeromycetes</taxon>
        <taxon>Diversisporales</taxon>
        <taxon>Gigasporaceae</taxon>
        <taxon>Dentiscutata</taxon>
    </lineage>
</organism>
<evidence type="ECO:0000313" key="2">
    <source>
        <dbReference type="Proteomes" id="UP000789405"/>
    </source>
</evidence>
<comment type="caution">
    <text evidence="1">The sequence shown here is derived from an EMBL/GenBank/DDBJ whole genome shotgun (WGS) entry which is preliminary data.</text>
</comment>
<sequence length="59" mass="6728">MRQKFSQPGSCVTYVRFKSGVTEFRETGKSKLLLLIKLQKPPRTISAVYTILELLNKAL</sequence>
<evidence type="ECO:0000313" key="1">
    <source>
        <dbReference type="EMBL" id="CAG8792857.1"/>
    </source>
</evidence>
<protein>
    <submittedName>
        <fullName evidence="1">11573_t:CDS:1</fullName>
    </submittedName>
</protein>
<accession>A0A9N9P1A8</accession>
<keyword evidence="2" id="KW-1185">Reference proteome</keyword>
<gene>
    <name evidence="1" type="ORF">DERYTH_LOCUS21776</name>
</gene>
<proteinExistence type="predicted"/>
<name>A0A9N9P1A8_9GLOM</name>